<gene>
    <name evidence="1" type="ORF">HHI36_009847</name>
</gene>
<organism evidence="1 2">
    <name type="scientific">Cryptolaemus montrouzieri</name>
    <dbReference type="NCBI Taxonomy" id="559131"/>
    <lineage>
        <taxon>Eukaryota</taxon>
        <taxon>Metazoa</taxon>
        <taxon>Ecdysozoa</taxon>
        <taxon>Arthropoda</taxon>
        <taxon>Hexapoda</taxon>
        <taxon>Insecta</taxon>
        <taxon>Pterygota</taxon>
        <taxon>Neoptera</taxon>
        <taxon>Endopterygota</taxon>
        <taxon>Coleoptera</taxon>
        <taxon>Polyphaga</taxon>
        <taxon>Cucujiformia</taxon>
        <taxon>Coccinelloidea</taxon>
        <taxon>Coccinellidae</taxon>
        <taxon>Scymninae</taxon>
        <taxon>Scymnini</taxon>
        <taxon>Cryptolaemus</taxon>
    </lineage>
</organism>
<dbReference type="AlphaFoldDB" id="A0ABD2MH07"/>
<reference evidence="1 2" key="1">
    <citation type="journal article" date="2021" name="BMC Biol.">
        <title>Horizontally acquired antibacterial genes associated with adaptive radiation of ladybird beetles.</title>
        <authorList>
            <person name="Li H.S."/>
            <person name="Tang X.F."/>
            <person name="Huang Y.H."/>
            <person name="Xu Z.Y."/>
            <person name="Chen M.L."/>
            <person name="Du X.Y."/>
            <person name="Qiu B.Y."/>
            <person name="Chen P.T."/>
            <person name="Zhang W."/>
            <person name="Slipinski A."/>
            <person name="Escalona H.E."/>
            <person name="Waterhouse R.M."/>
            <person name="Zwick A."/>
            <person name="Pang H."/>
        </authorList>
    </citation>
    <scope>NUCLEOTIDE SEQUENCE [LARGE SCALE GENOMIC DNA]</scope>
    <source>
        <strain evidence="1">SYSU2018</strain>
    </source>
</reference>
<dbReference type="Proteomes" id="UP001516400">
    <property type="component" value="Unassembled WGS sequence"/>
</dbReference>
<evidence type="ECO:0000313" key="1">
    <source>
        <dbReference type="EMBL" id="KAL3265642.1"/>
    </source>
</evidence>
<accession>A0ABD2MH07</accession>
<protein>
    <submittedName>
        <fullName evidence="1">Uncharacterized protein</fullName>
    </submittedName>
</protein>
<evidence type="ECO:0000313" key="2">
    <source>
        <dbReference type="Proteomes" id="UP001516400"/>
    </source>
</evidence>
<dbReference type="EMBL" id="JABFTP020000001">
    <property type="protein sequence ID" value="KAL3265642.1"/>
    <property type="molecule type" value="Genomic_DNA"/>
</dbReference>
<comment type="caution">
    <text evidence="1">The sequence shown here is derived from an EMBL/GenBank/DDBJ whole genome shotgun (WGS) entry which is preliminary data.</text>
</comment>
<name>A0ABD2MH07_9CUCU</name>
<proteinExistence type="predicted"/>
<keyword evidence="2" id="KW-1185">Reference proteome</keyword>
<sequence>MQKQASSSKALWIYKIEKPFLEAVETTLGDRYTENVENIYKITIKFIIETLIKGYNNANATTTSNSFFFRITPPCVADHSLDVAQRLSAVAESRAADWFPSNGLVINSTKPKRFFSTLKTNCTVESENSTTFLAIYLDSSLSWNRHSDYIAGKLCKNIFLLRSLSDIVTLEVLKMAY</sequence>